<dbReference type="InterPro" id="IPR050494">
    <property type="entry name" value="Ser_Thr_dual-spec_kinase"/>
</dbReference>
<dbReference type="InterPro" id="IPR011009">
    <property type="entry name" value="Kinase-like_dom_sf"/>
</dbReference>
<dbReference type="GO" id="GO:0004713">
    <property type="term" value="F:protein tyrosine kinase activity"/>
    <property type="evidence" value="ECO:0007669"/>
    <property type="project" value="TreeGrafter"/>
</dbReference>
<dbReference type="PROSITE" id="PS00108">
    <property type="entry name" value="PROTEIN_KINASE_ST"/>
    <property type="match status" value="1"/>
</dbReference>
<proteinExistence type="inferred from homology"/>
<name>A0A0N5D3E5_THECL</name>
<evidence type="ECO:0000256" key="2">
    <source>
        <dbReference type="ARBA" id="ARBA00022527"/>
    </source>
</evidence>
<keyword evidence="5" id="KW-0418">Kinase</keyword>
<evidence type="ECO:0000256" key="10">
    <source>
        <dbReference type="PROSITE-ProRule" id="PRU10141"/>
    </source>
</evidence>
<evidence type="ECO:0000313" key="14">
    <source>
        <dbReference type="Proteomes" id="UP000276776"/>
    </source>
</evidence>
<keyword evidence="2" id="KW-0723">Serine/threonine-protein kinase</keyword>
<evidence type="ECO:0000256" key="3">
    <source>
        <dbReference type="ARBA" id="ARBA00022679"/>
    </source>
</evidence>
<evidence type="ECO:0000256" key="5">
    <source>
        <dbReference type="ARBA" id="ARBA00022777"/>
    </source>
</evidence>
<feature type="region of interest" description="Disordered" evidence="11">
    <location>
        <begin position="205"/>
        <end position="224"/>
    </location>
</feature>
<dbReference type="EMBL" id="UYYF01004508">
    <property type="protein sequence ID" value="VDN04899.1"/>
    <property type="molecule type" value="Genomic_DNA"/>
</dbReference>
<dbReference type="PANTHER" id="PTHR24058">
    <property type="entry name" value="DUAL SPECIFICITY PROTEIN KINASE"/>
    <property type="match status" value="1"/>
</dbReference>
<dbReference type="Gene3D" id="1.10.510.10">
    <property type="entry name" value="Transferase(Phosphotransferase) domain 1"/>
    <property type="match status" value="1"/>
</dbReference>
<dbReference type="OrthoDB" id="10030361at2759"/>
<keyword evidence="3" id="KW-0808">Transferase</keyword>
<reference evidence="15" key="1">
    <citation type="submission" date="2017-02" db="UniProtKB">
        <authorList>
            <consortium name="WormBaseParasite"/>
        </authorList>
    </citation>
    <scope>IDENTIFICATION</scope>
</reference>
<dbReference type="GO" id="GO:0005634">
    <property type="term" value="C:nucleus"/>
    <property type="evidence" value="ECO:0007669"/>
    <property type="project" value="TreeGrafter"/>
</dbReference>
<dbReference type="STRING" id="103827.A0A0N5D3E5"/>
<evidence type="ECO:0000256" key="1">
    <source>
        <dbReference type="ARBA" id="ARBA00012513"/>
    </source>
</evidence>
<dbReference type="SUPFAM" id="SSF56112">
    <property type="entry name" value="Protein kinase-like (PK-like)"/>
    <property type="match status" value="1"/>
</dbReference>
<keyword evidence="14" id="KW-1185">Reference proteome</keyword>
<dbReference type="GO" id="GO:0004674">
    <property type="term" value="F:protein serine/threonine kinase activity"/>
    <property type="evidence" value="ECO:0007669"/>
    <property type="project" value="UniProtKB-KW"/>
</dbReference>
<accession>A0A0N5D3E5</accession>
<feature type="compositionally biased region" description="Polar residues" evidence="11">
    <location>
        <begin position="205"/>
        <end position="223"/>
    </location>
</feature>
<keyword evidence="4 10" id="KW-0547">Nucleotide-binding</keyword>
<comment type="catalytic activity">
    <reaction evidence="7">
        <text>L-threonyl-[protein] + ATP = O-phospho-L-threonyl-[protein] + ADP + H(+)</text>
        <dbReference type="Rhea" id="RHEA:46608"/>
        <dbReference type="Rhea" id="RHEA-COMP:11060"/>
        <dbReference type="Rhea" id="RHEA-COMP:11605"/>
        <dbReference type="ChEBI" id="CHEBI:15378"/>
        <dbReference type="ChEBI" id="CHEBI:30013"/>
        <dbReference type="ChEBI" id="CHEBI:30616"/>
        <dbReference type="ChEBI" id="CHEBI:61977"/>
        <dbReference type="ChEBI" id="CHEBI:456216"/>
        <dbReference type="EC" id="2.7.11.1"/>
    </reaction>
</comment>
<evidence type="ECO:0000256" key="9">
    <source>
        <dbReference type="ARBA" id="ARBA00061380"/>
    </source>
</evidence>
<dbReference type="Proteomes" id="UP000276776">
    <property type="component" value="Unassembled WGS sequence"/>
</dbReference>
<dbReference type="PANTHER" id="PTHR24058:SF17">
    <property type="entry name" value="HOMEODOMAIN INTERACTING PROTEIN KINASE, ISOFORM D"/>
    <property type="match status" value="1"/>
</dbReference>
<comment type="similarity">
    <text evidence="9">Belongs to the protein kinase superfamily. CMGC Ser/Thr protein kinase family. HIPK subfamily.</text>
</comment>
<evidence type="ECO:0000256" key="4">
    <source>
        <dbReference type="ARBA" id="ARBA00022741"/>
    </source>
</evidence>
<dbReference type="OMA" id="VAPYWRL"/>
<dbReference type="CDD" id="cd14211">
    <property type="entry name" value="STKc_HIPK"/>
    <property type="match status" value="1"/>
</dbReference>
<dbReference type="FunFam" id="1.10.510.10:FF:000029">
    <property type="entry name" value="Homeodomain-interacting protein kinase 2 isoform 1"/>
    <property type="match status" value="1"/>
</dbReference>
<evidence type="ECO:0000313" key="13">
    <source>
        <dbReference type="EMBL" id="VDN04899.1"/>
    </source>
</evidence>
<evidence type="ECO:0000256" key="11">
    <source>
        <dbReference type="SAM" id="MobiDB-lite"/>
    </source>
</evidence>
<dbReference type="AlphaFoldDB" id="A0A0N5D3E5"/>
<evidence type="ECO:0000313" key="15">
    <source>
        <dbReference type="WBParaSite" id="TCLT_0000745301-mRNA-1"/>
    </source>
</evidence>
<organism evidence="15">
    <name type="scientific">Thelazia callipaeda</name>
    <name type="common">Oriental eyeworm</name>
    <name type="synonym">Parasitic nematode</name>
    <dbReference type="NCBI Taxonomy" id="103827"/>
    <lineage>
        <taxon>Eukaryota</taxon>
        <taxon>Metazoa</taxon>
        <taxon>Ecdysozoa</taxon>
        <taxon>Nematoda</taxon>
        <taxon>Chromadorea</taxon>
        <taxon>Rhabditida</taxon>
        <taxon>Spirurina</taxon>
        <taxon>Spiruromorpha</taxon>
        <taxon>Thelazioidea</taxon>
        <taxon>Thelaziidae</taxon>
        <taxon>Thelazia</taxon>
    </lineage>
</organism>
<dbReference type="GO" id="GO:0005737">
    <property type="term" value="C:cytoplasm"/>
    <property type="evidence" value="ECO:0007669"/>
    <property type="project" value="TreeGrafter"/>
</dbReference>
<dbReference type="EC" id="2.7.11.1" evidence="1"/>
<dbReference type="InterPro" id="IPR000719">
    <property type="entry name" value="Prot_kinase_dom"/>
</dbReference>
<gene>
    <name evidence="13" type="ORF">TCLT_LOCUS7442</name>
</gene>
<evidence type="ECO:0000256" key="7">
    <source>
        <dbReference type="ARBA" id="ARBA00047899"/>
    </source>
</evidence>
<protein>
    <recommendedName>
        <fullName evidence="1">non-specific serine/threonine protein kinase</fullName>
        <ecNumber evidence="1">2.7.11.1</ecNumber>
    </recommendedName>
</protein>
<dbReference type="InterPro" id="IPR008271">
    <property type="entry name" value="Ser/Thr_kinase_AS"/>
</dbReference>
<comment type="catalytic activity">
    <reaction evidence="8">
        <text>L-seryl-[protein] + ATP = O-phospho-L-seryl-[protein] + ADP + H(+)</text>
        <dbReference type="Rhea" id="RHEA:17989"/>
        <dbReference type="Rhea" id="RHEA-COMP:9863"/>
        <dbReference type="Rhea" id="RHEA-COMP:11604"/>
        <dbReference type="ChEBI" id="CHEBI:15378"/>
        <dbReference type="ChEBI" id="CHEBI:29999"/>
        <dbReference type="ChEBI" id="CHEBI:30616"/>
        <dbReference type="ChEBI" id="CHEBI:83421"/>
        <dbReference type="ChEBI" id="CHEBI:456216"/>
        <dbReference type="EC" id="2.7.11.1"/>
    </reaction>
</comment>
<evidence type="ECO:0000259" key="12">
    <source>
        <dbReference type="PROSITE" id="PS50011"/>
    </source>
</evidence>
<dbReference type="Gene3D" id="3.30.200.20">
    <property type="entry name" value="Phosphorylase Kinase, domain 1"/>
    <property type="match status" value="1"/>
</dbReference>
<keyword evidence="6 10" id="KW-0067">ATP-binding</keyword>
<feature type="domain" description="Protein kinase" evidence="12">
    <location>
        <begin position="244"/>
        <end position="564"/>
    </location>
</feature>
<dbReference type="WBParaSite" id="TCLT_0000745301-mRNA-1">
    <property type="protein sequence ID" value="TCLT_0000745301-mRNA-1"/>
    <property type="gene ID" value="TCLT_0000745301"/>
</dbReference>
<feature type="binding site" evidence="10">
    <location>
        <position position="273"/>
    </location>
    <ligand>
        <name>ATP</name>
        <dbReference type="ChEBI" id="CHEBI:30616"/>
    </ligand>
</feature>
<sequence length="961" mass="106819">MQPVQPLRVAKYQRETCTSKLALHPIIESVISNGTTNFNGNYGGVYLGMPESLDACRRKRKYSEGQPSVAPLQQLLNQHQEQQQPQHQLMPALASSPNNQTVRFFTCFAIRLLCLYEGRFVIYHDIFHNFVEALRMTSTFSIQLTLSYLQPLQKLYTQQKYKFAITTDHRDPPTKSKPVEQANETEVDLPVQVVNSLPVSKTGVKTSNNKQFNSKTGARTKPSTEGEYQLIKNEVLVSPYRNQYEVLEFLGKGTFGQVVKAWKKGTNEIVAIKILKKHPSYARQGQIEVSILSRLSNENAEEFNFVRAYECFQHKHHTCLVFEMLEQNLYDFLKQNKFNPLPLSSIRPIVQQVLTALLKLKHLGLIHADLKPENIMLVDPTNHPFRVKVIDFGSASHRSKAVTNTYLQSRYYRAPEIILGLPFREAIDMWSLGCVIAELYLGWPLYPGSSEFDQMRYIVQTQGPPPLQMLSTAAKTHRFFKQVIHDNGVAPYWRLKTPEEHEQETSSKSKETRKYVNIPTDLDEVDKECERIDRADFVDILKKMLSIDQDKRITPAEGLQHPFVSLGHIFVYGPTKYNQVAHQRMEVCNRNGRNATHSQLLMHRTTATTSHTSAAAAPMISAPVATTVPQNVASAIPQIQQLQQAEITHLLSQYGAATAAATVAGTQNGSLPFVYQPLTVYPYAARQAPIASFMNPHAAAGTLVPQLVSIPFVDGPMLATQALPPAPTTWTQAAATASLMPWTLPNTTALFANEFILPAQLQTTRNVAALAAAVAAGSPFSHLLAPHIKQYPDLASADPATLFWNDLVQQQQMRARQASAATANGNISLSTNTNLTNIRIRSGTNGLAKDPAIIAAGPRMNSAVSGIETPQYQLEASRLSNENTSIASSMSSSLLSSSSSVLIPPTTTGVVRKPSARCAVVRPMVDMKREIDDANKANIRNLFPSMEFSTLNATFPPFYGH</sequence>
<dbReference type="SMART" id="SM00220">
    <property type="entry name" value="S_TKc"/>
    <property type="match status" value="1"/>
</dbReference>
<dbReference type="PROSITE" id="PS50011">
    <property type="entry name" value="PROTEIN_KINASE_DOM"/>
    <property type="match status" value="1"/>
</dbReference>
<reference evidence="13 14" key="2">
    <citation type="submission" date="2018-11" db="EMBL/GenBank/DDBJ databases">
        <authorList>
            <consortium name="Pathogen Informatics"/>
        </authorList>
    </citation>
    <scope>NUCLEOTIDE SEQUENCE [LARGE SCALE GENOMIC DNA]</scope>
</reference>
<evidence type="ECO:0000256" key="8">
    <source>
        <dbReference type="ARBA" id="ARBA00048679"/>
    </source>
</evidence>
<dbReference type="PROSITE" id="PS00107">
    <property type="entry name" value="PROTEIN_KINASE_ATP"/>
    <property type="match status" value="1"/>
</dbReference>
<dbReference type="Pfam" id="PF00069">
    <property type="entry name" value="Pkinase"/>
    <property type="match status" value="1"/>
</dbReference>
<dbReference type="GO" id="GO:0005524">
    <property type="term" value="F:ATP binding"/>
    <property type="evidence" value="ECO:0007669"/>
    <property type="project" value="UniProtKB-UniRule"/>
</dbReference>
<dbReference type="InterPro" id="IPR017441">
    <property type="entry name" value="Protein_kinase_ATP_BS"/>
</dbReference>
<evidence type="ECO:0000256" key="6">
    <source>
        <dbReference type="ARBA" id="ARBA00022840"/>
    </source>
</evidence>